<sequence>MPQESLVTIATFTAPHEAHLAKAQLESSGIEAFVFDDNLVGIHPWYSLAVGGVKLRVFASDRQDALAVLGYRDPLAETEERCPRCESFDVDCERNVGWRLRMWRGILLLVFLGIPCFFRRRRWVCNVCGHQWNGPVDKGPGS</sequence>
<feature type="domain" description="DUF2007" evidence="1">
    <location>
        <begin position="7"/>
        <end position="69"/>
    </location>
</feature>
<proteinExistence type="predicted"/>
<dbReference type="InterPro" id="IPR011322">
    <property type="entry name" value="N-reg_PII-like_a/b"/>
</dbReference>
<dbReference type="EMBL" id="CAADHO010000001">
    <property type="protein sequence ID" value="VFQ43002.1"/>
    <property type="molecule type" value="Genomic_DNA"/>
</dbReference>
<keyword evidence="3" id="KW-1185">Reference proteome</keyword>
<dbReference type="SUPFAM" id="SSF54913">
    <property type="entry name" value="GlnB-like"/>
    <property type="match status" value="1"/>
</dbReference>
<protein>
    <submittedName>
        <fullName evidence="2">Nitrogen regulatory pii-like alpha/beta</fullName>
    </submittedName>
</protein>
<reference evidence="2 3" key="1">
    <citation type="submission" date="2019-03" db="EMBL/GenBank/DDBJ databases">
        <authorList>
            <person name="Nijsse B."/>
        </authorList>
    </citation>
    <scope>NUCLEOTIDE SEQUENCE [LARGE SCALE GENOMIC DNA]</scope>
    <source>
        <strain evidence="2">Desulfoluna butyratoxydans MSL71</strain>
    </source>
</reference>
<dbReference type="InterPro" id="IPR018551">
    <property type="entry name" value="DUF2007"/>
</dbReference>
<organism evidence="2 3">
    <name type="scientific">Desulfoluna butyratoxydans</name>
    <dbReference type="NCBI Taxonomy" id="231438"/>
    <lineage>
        <taxon>Bacteria</taxon>
        <taxon>Pseudomonadati</taxon>
        <taxon>Thermodesulfobacteriota</taxon>
        <taxon>Desulfobacteria</taxon>
        <taxon>Desulfobacterales</taxon>
        <taxon>Desulfolunaceae</taxon>
        <taxon>Desulfoluna</taxon>
    </lineage>
</organism>
<name>A0A4U8YMZ0_9BACT</name>
<accession>A0A4U8YMZ0</accession>
<evidence type="ECO:0000313" key="3">
    <source>
        <dbReference type="Proteomes" id="UP000507962"/>
    </source>
</evidence>
<dbReference type="Pfam" id="PF09413">
    <property type="entry name" value="DUF2007"/>
    <property type="match status" value="1"/>
</dbReference>
<dbReference type="Proteomes" id="UP000507962">
    <property type="component" value="Unassembled WGS sequence"/>
</dbReference>
<dbReference type="AlphaFoldDB" id="A0A4U8YMZ0"/>
<gene>
    <name evidence="2" type="ORF">MSL71_6240</name>
</gene>
<evidence type="ECO:0000313" key="2">
    <source>
        <dbReference type="EMBL" id="VFQ43002.1"/>
    </source>
</evidence>
<evidence type="ECO:0000259" key="1">
    <source>
        <dbReference type="Pfam" id="PF09413"/>
    </source>
</evidence>